<evidence type="ECO:0000313" key="1">
    <source>
        <dbReference type="EMBL" id="SHG12430.1"/>
    </source>
</evidence>
<gene>
    <name evidence="1" type="ORF">SAMN05443633_110119</name>
</gene>
<keyword evidence="2" id="KW-1185">Reference proteome</keyword>
<reference evidence="2" key="1">
    <citation type="submission" date="2016-11" db="EMBL/GenBank/DDBJ databases">
        <authorList>
            <person name="Varghese N."/>
            <person name="Submissions S."/>
        </authorList>
    </citation>
    <scope>NUCLEOTIDE SEQUENCE [LARGE SCALE GENOMIC DNA]</scope>
    <source>
        <strain evidence="2">DSM 27619</strain>
    </source>
</reference>
<dbReference type="STRING" id="1416778.SAMN05443633_110119"/>
<accession>A0A1M5H8X3</accession>
<proteinExistence type="predicted"/>
<sequence length="35" mass="4118">MALAKKYNYLQAFVKIVRSAGQIPCLLYKFLLHFE</sequence>
<dbReference type="EMBL" id="FQUT01000010">
    <property type="protein sequence ID" value="SHG12430.1"/>
    <property type="molecule type" value="Genomic_DNA"/>
</dbReference>
<name>A0A1M5H8X3_9FLAO</name>
<dbReference type="Proteomes" id="UP000184518">
    <property type="component" value="Unassembled WGS sequence"/>
</dbReference>
<evidence type="ECO:0000313" key="2">
    <source>
        <dbReference type="Proteomes" id="UP000184518"/>
    </source>
</evidence>
<organism evidence="1 2">
    <name type="scientific">Chryseobacterium arachidis</name>
    <dbReference type="NCBI Taxonomy" id="1416778"/>
    <lineage>
        <taxon>Bacteria</taxon>
        <taxon>Pseudomonadati</taxon>
        <taxon>Bacteroidota</taxon>
        <taxon>Flavobacteriia</taxon>
        <taxon>Flavobacteriales</taxon>
        <taxon>Weeksellaceae</taxon>
        <taxon>Chryseobacterium group</taxon>
        <taxon>Chryseobacterium</taxon>
    </lineage>
</organism>
<dbReference type="AlphaFoldDB" id="A0A1M5H8X3"/>
<protein>
    <submittedName>
        <fullName evidence="1">Uncharacterized protein</fullName>
    </submittedName>
</protein>